<dbReference type="STRING" id="29529.SAMN04488122_0952"/>
<dbReference type="Gene3D" id="3.40.50.2300">
    <property type="match status" value="1"/>
</dbReference>
<dbReference type="RefSeq" id="WP_089891222.1">
    <property type="nucleotide sequence ID" value="NZ_FOJG01000001.1"/>
</dbReference>
<reference evidence="5" key="1">
    <citation type="submission" date="2016-10" db="EMBL/GenBank/DDBJ databases">
        <authorList>
            <person name="Varghese N."/>
            <person name="Submissions S."/>
        </authorList>
    </citation>
    <scope>NUCLEOTIDE SEQUENCE [LARGE SCALE GENOMIC DNA]</scope>
    <source>
        <strain evidence="5">DSM 3695</strain>
    </source>
</reference>
<dbReference type="SMART" id="SM00448">
    <property type="entry name" value="REC"/>
    <property type="match status" value="1"/>
</dbReference>
<dbReference type="PANTHER" id="PTHR44591">
    <property type="entry name" value="STRESS RESPONSE REGULATOR PROTEIN 1"/>
    <property type="match status" value="1"/>
</dbReference>
<evidence type="ECO:0000259" key="3">
    <source>
        <dbReference type="PROSITE" id="PS50110"/>
    </source>
</evidence>
<evidence type="ECO:0000256" key="2">
    <source>
        <dbReference type="PROSITE-ProRule" id="PRU00169"/>
    </source>
</evidence>
<name>A0A1I0PSF3_9BACT</name>
<evidence type="ECO:0000313" key="4">
    <source>
        <dbReference type="EMBL" id="SEW17306.1"/>
    </source>
</evidence>
<dbReference type="GO" id="GO:0000160">
    <property type="term" value="P:phosphorelay signal transduction system"/>
    <property type="evidence" value="ECO:0007669"/>
    <property type="project" value="InterPro"/>
</dbReference>
<gene>
    <name evidence="4" type="ORF">SAMN04488122_0952</name>
</gene>
<feature type="modified residue" description="4-aspartylphosphate" evidence="2">
    <location>
        <position position="53"/>
    </location>
</feature>
<dbReference type="PROSITE" id="PS50110">
    <property type="entry name" value="RESPONSE_REGULATORY"/>
    <property type="match status" value="1"/>
</dbReference>
<organism evidence="4 5">
    <name type="scientific">Chitinophaga arvensicola</name>
    <dbReference type="NCBI Taxonomy" id="29529"/>
    <lineage>
        <taxon>Bacteria</taxon>
        <taxon>Pseudomonadati</taxon>
        <taxon>Bacteroidota</taxon>
        <taxon>Chitinophagia</taxon>
        <taxon>Chitinophagales</taxon>
        <taxon>Chitinophagaceae</taxon>
        <taxon>Chitinophaga</taxon>
    </lineage>
</organism>
<dbReference type="AlphaFoldDB" id="A0A1I0PSF3"/>
<sequence>MKNRLLHADDDPVFSGIVKRILHQGGFEVYNATDGEHAWSLFREMKFHYCLLDIMMPRLNGIDLGERIRNANSDIPIFYLSGEDRGIVEKDVFGRGGGHAYFNKTFKLSELSAMLHESLQIKVY</sequence>
<dbReference type="SUPFAM" id="SSF52172">
    <property type="entry name" value="CheY-like"/>
    <property type="match status" value="1"/>
</dbReference>
<keyword evidence="1 2" id="KW-0597">Phosphoprotein</keyword>
<protein>
    <submittedName>
        <fullName evidence="4">Response regulator receiver domain-containing protein</fullName>
    </submittedName>
</protein>
<keyword evidence="5" id="KW-1185">Reference proteome</keyword>
<dbReference type="InterPro" id="IPR011006">
    <property type="entry name" value="CheY-like_superfamily"/>
</dbReference>
<proteinExistence type="predicted"/>
<dbReference type="InterPro" id="IPR050595">
    <property type="entry name" value="Bact_response_regulator"/>
</dbReference>
<dbReference type="InterPro" id="IPR001789">
    <property type="entry name" value="Sig_transdc_resp-reg_receiver"/>
</dbReference>
<dbReference type="EMBL" id="FOJG01000001">
    <property type="protein sequence ID" value="SEW17306.1"/>
    <property type="molecule type" value="Genomic_DNA"/>
</dbReference>
<feature type="domain" description="Response regulatory" evidence="3">
    <location>
        <begin position="4"/>
        <end position="119"/>
    </location>
</feature>
<dbReference type="Pfam" id="PF00072">
    <property type="entry name" value="Response_reg"/>
    <property type="match status" value="1"/>
</dbReference>
<accession>A0A1I0PSF3</accession>
<evidence type="ECO:0000313" key="5">
    <source>
        <dbReference type="Proteomes" id="UP000199310"/>
    </source>
</evidence>
<dbReference type="PANTHER" id="PTHR44591:SF3">
    <property type="entry name" value="RESPONSE REGULATORY DOMAIN-CONTAINING PROTEIN"/>
    <property type="match status" value="1"/>
</dbReference>
<dbReference type="OrthoDB" id="9789181at2"/>
<evidence type="ECO:0000256" key="1">
    <source>
        <dbReference type="ARBA" id="ARBA00022553"/>
    </source>
</evidence>
<dbReference type="Proteomes" id="UP000199310">
    <property type="component" value="Unassembled WGS sequence"/>
</dbReference>